<dbReference type="InterPro" id="IPR051455">
    <property type="entry name" value="Bact_solute-bind_prot3"/>
</dbReference>
<dbReference type="RefSeq" id="WP_234263593.1">
    <property type="nucleotide sequence ID" value="NZ_BSPB01000006.1"/>
</dbReference>
<comment type="caution">
    <text evidence="5">The sequence shown here is derived from an EMBL/GenBank/DDBJ whole genome shotgun (WGS) entry which is preliminary data.</text>
</comment>
<evidence type="ECO:0000259" key="4">
    <source>
        <dbReference type="SMART" id="SM00062"/>
    </source>
</evidence>
<dbReference type="PANTHER" id="PTHR30085">
    <property type="entry name" value="AMINO ACID ABC TRANSPORTER PERMEASE"/>
    <property type="match status" value="1"/>
</dbReference>
<dbReference type="CDD" id="cd13688">
    <property type="entry name" value="PBP2_GltI_DEBP"/>
    <property type="match status" value="1"/>
</dbReference>
<dbReference type="SUPFAM" id="SSF53850">
    <property type="entry name" value="Periplasmic binding protein-like II"/>
    <property type="match status" value="1"/>
</dbReference>
<reference evidence="6" key="1">
    <citation type="journal article" date="2019" name="Int. J. Syst. Evol. Microbiol.">
        <title>The Global Catalogue of Microorganisms (GCM) 10K type strain sequencing project: providing services to taxonomists for standard genome sequencing and annotation.</title>
        <authorList>
            <consortium name="The Broad Institute Genomics Platform"/>
            <consortium name="The Broad Institute Genome Sequencing Center for Infectious Disease"/>
            <person name="Wu L."/>
            <person name="Ma J."/>
        </authorList>
    </citation>
    <scope>NUCLEOTIDE SEQUENCE [LARGE SCALE GENOMIC DNA]</scope>
    <source>
        <strain evidence="6">NBRC 109341</strain>
    </source>
</reference>
<sequence length="297" mass="32567">MSIRSPLVPALLAAWLLGALPAHGGPVLERIRSEGTITLAHRNASVPFSYLDPQGQPVGYALDICKRLAQAVQQKLGLKTLTVAYLQVTPANRIEAVAQGQAQMECGSTTNNASRREQVAFTIPHYITGARLLVKADSPVDRIDHPQLKKVVSTRSTTPLAALRQAVRVRALPLTIVEADDHEQAVAMVEKGQADAFAMDDVLLYGLAAGRTDPKALKVVGQFLTTEPLAIMLPKDDEALKKIVDDEMRRLIYSGEILGIYSTWFEKPIPPNGSPLNLPVNYLLRDFWKYPTDKVPF</sequence>
<evidence type="ECO:0000256" key="2">
    <source>
        <dbReference type="ARBA" id="ARBA00022448"/>
    </source>
</evidence>
<keyword evidence="3" id="KW-0732">Signal</keyword>
<feature type="domain" description="Solute-binding protein family 3/N-terminal" evidence="4">
    <location>
        <begin position="36"/>
        <end position="268"/>
    </location>
</feature>
<dbReference type="SMART" id="SM00062">
    <property type="entry name" value="PBPb"/>
    <property type="match status" value="1"/>
</dbReference>
<organism evidence="5 6">
    <name type="scientific">Hydrogenophaga electricum</name>
    <dbReference type="NCBI Taxonomy" id="1230953"/>
    <lineage>
        <taxon>Bacteria</taxon>
        <taxon>Pseudomonadati</taxon>
        <taxon>Pseudomonadota</taxon>
        <taxon>Betaproteobacteria</taxon>
        <taxon>Burkholderiales</taxon>
        <taxon>Comamonadaceae</taxon>
        <taxon>Hydrogenophaga</taxon>
    </lineage>
</organism>
<dbReference type="EMBL" id="BSPB01000006">
    <property type="protein sequence ID" value="GLS13727.1"/>
    <property type="molecule type" value="Genomic_DNA"/>
</dbReference>
<dbReference type="Pfam" id="PF00497">
    <property type="entry name" value="SBP_bac_3"/>
    <property type="match status" value="1"/>
</dbReference>
<evidence type="ECO:0000313" key="5">
    <source>
        <dbReference type="EMBL" id="GLS13727.1"/>
    </source>
</evidence>
<dbReference type="Proteomes" id="UP001156903">
    <property type="component" value="Unassembled WGS sequence"/>
</dbReference>
<evidence type="ECO:0000256" key="1">
    <source>
        <dbReference type="ARBA" id="ARBA00010333"/>
    </source>
</evidence>
<comment type="similarity">
    <text evidence="1">Belongs to the bacterial solute-binding protein 3 family.</text>
</comment>
<name>A0ABQ6C0E7_9BURK</name>
<dbReference type="InterPro" id="IPR001638">
    <property type="entry name" value="Solute-binding_3/MltF_N"/>
</dbReference>
<gene>
    <name evidence="5" type="ORF">GCM10007935_11570</name>
</gene>
<evidence type="ECO:0000256" key="3">
    <source>
        <dbReference type="ARBA" id="ARBA00022729"/>
    </source>
</evidence>
<keyword evidence="6" id="KW-1185">Reference proteome</keyword>
<evidence type="ECO:0000313" key="6">
    <source>
        <dbReference type="Proteomes" id="UP001156903"/>
    </source>
</evidence>
<proteinExistence type="inferred from homology"/>
<dbReference type="Gene3D" id="3.40.190.10">
    <property type="entry name" value="Periplasmic binding protein-like II"/>
    <property type="match status" value="2"/>
</dbReference>
<dbReference type="PANTHER" id="PTHR30085:SF2">
    <property type="entry name" value="GLUTAMATE_ASPARTATE IMPORT SOLUTE-BINDING PROTEIN"/>
    <property type="match status" value="1"/>
</dbReference>
<protein>
    <submittedName>
        <fullName evidence="5">Amino acid ABC transporter substrate-binding protein</fullName>
    </submittedName>
</protein>
<keyword evidence="2" id="KW-0813">Transport</keyword>
<accession>A0ABQ6C0E7</accession>